<dbReference type="KEGG" id="nai:NECAME_10196"/>
<proteinExistence type="predicted"/>
<accession>W2T9M4</accession>
<name>W2T9M4_NECAM</name>
<dbReference type="AlphaFoldDB" id="W2T9M4"/>
<reference evidence="2" key="1">
    <citation type="journal article" date="2014" name="Nat. Genet.">
        <title>Genome of the human hookworm Necator americanus.</title>
        <authorList>
            <person name="Tang Y.T."/>
            <person name="Gao X."/>
            <person name="Rosa B.A."/>
            <person name="Abubucker S."/>
            <person name="Hallsworth-Pepin K."/>
            <person name="Martin J."/>
            <person name="Tyagi R."/>
            <person name="Heizer E."/>
            <person name="Zhang X."/>
            <person name="Bhonagiri-Palsikar V."/>
            <person name="Minx P."/>
            <person name="Warren W.C."/>
            <person name="Wang Q."/>
            <person name="Zhan B."/>
            <person name="Hotez P.J."/>
            <person name="Sternberg P.W."/>
            <person name="Dougall A."/>
            <person name="Gaze S.T."/>
            <person name="Mulvenna J."/>
            <person name="Sotillo J."/>
            <person name="Ranganathan S."/>
            <person name="Rabelo E.M."/>
            <person name="Wilson R.K."/>
            <person name="Felgner P.L."/>
            <person name="Bethony J."/>
            <person name="Hawdon J.M."/>
            <person name="Gasser R.B."/>
            <person name="Loukas A."/>
            <person name="Mitreva M."/>
        </authorList>
    </citation>
    <scope>NUCLEOTIDE SEQUENCE [LARGE SCALE GENOMIC DNA]</scope>
</reference>
<evidence type="ECO:0000313" key="2">
    <source>
        <dbReference type="Proteomes" id="UP000053676"/>
    </source>
</evidence>
<dbReference type="EMBL" id="KI659782">
    <property type="protein sequence ID" value="ETN78730.1"/>
    <property type="molecule type" value="Genomic_DNA"/>
</dbReference>
<gene>
    <name evidence="1" type="ORF">NECAME_10196</name>
</gene>
<evidence type="ECO:0000313" key="1">
    <source>
        <dbReference type="EMBL" id="ETN78730.1"/>
    </source>
</evidence>
<organism evidence="1 2">
    <name type="scientific">Necator americanus</name>
    <name type="common">Human hookworm</name>
    <dbReference type="NCBI Taxonomy" id="51031"/>
    <lineage>
        <taxon>Eukaryota</taxon>
        <taxon>Metazoa</taxon>
        <taxon>Ecdysozoa</taxon>
        <taxon>Nematoda</taxon>
        <taxon>Chromadorea</taxon>
        <taxon>Rhabditida</taxon>
        <taxon>Rhabditina</taxon>
        <taxon>Rhabditomorpha</taxon>
        <taxon>Strongyloidea</taxon>
        <taxon>Ancylostomatidae</taxon>
        <taxon>Bunostominae</taxon>
        <taxon>Necator</taxon>
    </lineage>
</organism>
<protein>
    <recommendedName>
        <fullName evidence="3">ShKT domain-containing protein</fullName>
    </recommendedName>
</protein>
<keyword evidence="2" id="KW-1185">Reference proteome</keyword>
<dbReference type="Proteomes" id="UP000053676">
    <property type="component" value="Unassembled WGS sequence"/>
</dbReference>
<evidence type="ECO:0008006" key="3">
    <source>
        <dbReference type="Google" id="ProtNLM"/>
    </source>
</evidence>
<sequence>MCYSSAWRNIIEEDCPNDCGFCNSATPCGSDPKTKTVVDRINLALIRVIVHSNTHSFLYWAAHLLSHCVKQSLQNLPQYCLFCSWV</sequence>